<dbReference type="AlphaFoldDB" id="A0A022KWG0"/>
<evidence type="ECO:0000313" key="1">
    <source>
        <dbReference type="EMBL" id="EYT48550.1"/>
    </source>
</evidence>
<dbReference type="STRING" id="1249481.D641_0111645"/>
<keyword evidence="2" id="KW-1185">Reference proteome</keyword>
<protein>
    <submittedName>
        <fullName evidence="1">Uncharacterized protein</fullName>
    </submittedName>
</protein>
<comment type="caution">
    <text evidence="1">The sequence shown here is derived from an EMBL/GenBank/DDBJ whole genome shotgun (WGS) entry which is preliminary data.</text>
</comment>
<dbReference type="EMBL" id="AORC01000014">
    <property type="protein sequence ID" value="EYT48550.1"/>
    <property type="molecule type" value="Genomic_DNA"/>
</dbReference>
<sequence length="91" mass="9807">MMIGGATNPVGRAEQEIKSLFAGDDVIAGAVDWARGVLMERGIDPSAHPVRALRALRKADRRLSLGSARYLADAAAGRPQRRGHTRSPFLE</sequence>
<proteinExistence type="predicted"/>
<dbReference type="RefSeq" id="WP_017823684.1">
    <property type="nucleotide sequence ID" value="NZ_AORC01000014.1"/>
</dbReference>
<evidence type="ECO:0000313" key="2">
    <source>
        <dbReference type="Proteomes" id="UP000019754"/>
    </source>
</evidence>
<gene>
    <name evidence="1" type="ORF">D641_0111645</name>
</gene>
<name>A0A022KWG0_9MICO</name>
<organism evidence="1 2">
    <name type="scientific">Brachybacterium muris UCD-AY4</name>
    <dbReference type="NCBI Taxonomy" id="1249481"/>
    <lineage>
        <taxon>Bacteria</taxon>
        <taxon>Bacillati</taxon>
        <taxon>Actinomycetota</taxon>
        <taxon>Actinomycetes</taxon>
        <taxon>Micrococcales</taxon>
        <taxon>Dermabacteraceae</taxon>
        <taxon>Brachybacterium</taxon>
    </lineage>
</organism>
<dbReference type="HOGENOM" id="CLU_2421159_0_0_11"/>
<dbReference type="Proteomes" id="UP000019754">
    <property type="component" value="Unassembled WGS sequence"/>
</dbReference>
<accession>A0A022KWG0</accession>
<reference evidence="1 2" key="1">
    <citation type="journal article" date="2013" name="Genome Announc.">
        <title>Draft genome sequence of an Actinobacterium, Brachybacterium muris strain UCD-AY4.</title>
        <authorList>
            <person name="Lo J.R."/>
            <person name="Lang J.M."/>
            <person name="Darling A.E."/>
            <person name="Eisen J.A."/>
            <person name="Coil D.A."/>
        </authorList>
    </citation>
    <scope>NUCLEOTIDE SEQUENCE [LARGE SCALE GENOMIC DNA]</scope>
    <source>
        <strain evidence="1 2">UCD-AY4</strain>
    </source>
</reference>